<dbReference type="Gene3D" id="1.20.1050.10">
    <property type="match status" value="1"/>
</dbReference>
<organism evidence="3 4">
    <name type="scientific">Erythrobacter longus</name>
    <dbReference type="NCBI Taxonomy" id="1044"/>
    <lineage>
        <taxon>Bacteria</taxon>
        <taxon>Pseudomonadati</taxon>
        <taxon>Pseudomonadota</taxon>
        <taxon>Alphaproteobacteria</taxon>
        <taxon>Sphingomonadales</taxon>
        <taxon>Erythrobacteraceae</taxon>
        <taxon>Erythrobacter/Porphyrobacter group</taxon>
        <taxon>Erythrobacter</taxon>
    </lineage>
</organism>
<dbReference type="SUPFAM" id="SSF52833">
    <property type="entry name" value="Thioredoxin-like"/>
    <property type="match status" value="1"/>
</dbReference>
<keyword evidence="4" id="KW-1185">Reference proteome</keyword>
<dbReference type="InterPro" id="IPR004046">
    <property type="entry name" value="GST_C"/>
</dbReference>
<dbReference type="SFLD" id="SFLDS00019">
    <property type="entry name" value="Glutathione_Transferase_(cytos"/>
    <property type="match status" value="1"/>
</dbReference>
<dbReference type="Proteomes" id="UP000027647">
    <property type="component" value="Unassembled WGS sequence"/>
</dbReference>
<sequence>MTDGPGETAHDLVIYGSPVSPFARKAMAVCIEKGAGFDFEAVGIMPMPDWFKAISPMRRIPVLRDRSISAEGEAGTIADSSAMCAYIDRKHPEPTLYGATAYGHGRALMIEEYADTTLAMAGGLGIFRPVFFSIVQGKEPDVAKARETWANEFPPILAYLNGQLGDADFFIEDTLSIADIAVTACMMQVALVADMPLGDYPALAKHYAHMTARPSIAGPFAKAEGIVRKALPERIQLT</sequence>
<gene>
    <name evidence="3" type="ORF">EH31_14800</name>
</gene>
<dbReference type="PANTHER" id="PTHR44051">
    <property type="entry name" value="GLUTATHIONE S-TRANSFERASE-RELATED"/>
    <property type="match status" value="1"/>
</dbReference>
<dbReference type="eggNOG" id="COG0625">
    <property type="taxonomic scope" value="Bacteria"/>
</dbReference>
<comment type="caution">
    <text evidence="3">The sequence shown here is derived from an EMBL/GenBank/DDBJ whole genome shotgun (WGS) entry which is preliminary data.</text>
</comment>
<dbReference type="InterPro" id="IPR004045">
    <property type="entry name" value="Glutathione_S-Trfase_N"/>
</dbReference>
<dbReference type="GO" id="GO:0016740">
    <property type="term" value="F:transferase activity"/>
    <property type="evidence" value="ECO:0007669"/>
    <property type="project" value="UniProtKB-KW"/>
</dbReference>
<name>A0A074MA49_ERYLO</name>
<dbReference type="STRING" id="1044.EH31_14800"/>
<evidence type="ECO:0000313" key="4">
    <source>
        <dbReference type="Proteomes" id="UP000027647"/>
    </source>
</evidence>
<accession>A0A074MA49</accession>
<dbReference type="SUPFAM" id="SSF47616">
    <property type="entry name" value="GST C-terminal domain-like"/>
    <property type="match status" value="1"/>
</dbReference>
<dbReference type="EMBL" id="JMIW01000007">
    <property type="protein sequence ID" value="KEO88708.1"/>
    <property type="molecule type" value="Genomic_DNA"/>
</dbReference>
<dbReference type="InterPro" id="IPR036282">
    <property type="entry name" value="Glutathione-S-Trfase_C_sf"/>
</dbReference>
<dbReference type="SFLD" id="SFLDG00358">
    <property type="entry name" value="Main_(cytGST)"/>
    <property type="match status" value="1"/>
</dbReference>
<feature type="domain" description="GST N-terminal" evidence="1">
    <location>
        <begin position="10"/>
        <end position="95"/>
    </location>
</feature>
<dbReference type="PANTHER" id="PTHR44051:SF8">
    <property type="entry name" value="GLUTATHIONE S-TRANSFERASE GSTA"/>
    <property type="match status" value="1"/>
</dbReference>
<feature type="domain" description="GST C-terminal" evidence="2">
    <location>
        <begin position="100"/>
        <end position="233"/>
    </location>
</feature>
<dbReference type="InterPro" id="IPR036249">
    <property type="entry name" value="Thioredoxin-like_sf"/>
</dbReference>
<dbReference type="PROSITE" id="PS50405">
    <property type="entry name" value="GST_CTER"/>
    <property type="match status" value="1"/>
</dbReference>
<dbReference type="CDD" id="cd00299">
    <property type="entry name" value="GST_C_family"/>
    <property type="match status" value="1"/>
</dbReference>
<proteinExistence type="predicted"/>
<dbReference type="InterPro" id="IPR010987">
    <property type="entry name" value="Glutathione-S-Trfase_C-like"/>
</dbReference>
<dbReference type="OrthoDB" id="9782992at2"/>
<evidence type="ECO:0000259" key="1">
    <source>
        <dbReference type="PROSITE" id="PS50404"/>
    </source>
</evidence>
<dbReference type="RefSeq" id="WP_034961425.1">
    <property type="nucleotide sequence ID" value="NZ_JMIW01000007.1"/>
</dbReference>
<protein>
    <submittedName>
        <fullName evidence="3">Glutathione S-transferase</fullName>
    </submittedName>
</protein>
<dbReference type="InterPro" id="IPR040079">
    <property type="entry name" value="Glutathione_S-Trfase"/>
</dbReference>
<evidence type="ECO:0000259" key="2">
    <source>
        <dbReference type="PROSITE" id="PS50405"/>
    </source>
</evidence>
<evidence type="ECO:0000313" key="3">
    <source>
        <dbReference type="EMBL" id="KEO88708.1"/>
    </source>
</evidence>
<dbReference type="Gene3D" id="3.40.30.10">
    <property type="entry name" value="Glutaredoxin"/>
    <property type="match status" value="1"/>
</dbReference>
<dbReference type="PROSITE" id="PS50404">
    <property type="entry name" value="GST_NTER"/>
    <property type="match status" value="1"/>
</dbReference>
<dbReference type="Pfam" id="PF14497">
    <property type="entry name" value="GST_C_3"/>
    <property type="match status" value="1"/>
</dbReference>
<dbReference type="Pfam" id="PF13417">
    <property type="entry name" value="GST_N_3"/>
    <property type="match status" value="1"/>
</dbReference>
<keyword evidence="3" id="KW-0808">Transferase</keyword>
<dbReference type="AlphaFoldDB" id="A0A074MA49"/>
<reference evidence="3 4" key="1">
    <citation type="submission" date="2014-04" db="EMBL/GenBank/DDBJ databases">
        <title>A comprehensive comparison of genomes of Erythrobacter spp. strains.</title>
        <authorList>
            <person name="Zheng Q."/>
        </authorList>
    </citation>
    <scope>NUCLEOTIDE SEQUENCE [LARGE SCALE GENOMIC DNA]</scope>
    <source>
        <strain evidence="3 4">DSM 6997</strain>
    </source>
</reference>